<name>A0A6J6DL35_9ZZZZ</name>
<gene>
    <name evidence="1" type="ORF">UFOPK1591_00970</name>
</gene>
<dbReference type="EMBL" id="CAEZTD010000072">
    <property type="protein sequence ID" value="CAB4564820.1"/>
    <property type="molecule type" value="Genomic_DNA"/>
</dbReference>
<reference evidence="1" key="1">
    <citation type="submission" date="2020-05" db="EMBL/GenBank/DDBJ databases">
        <authorList>
            <person name="Chiriac C."/>
            <person name="Salcher M."/>
            <person name="Ghai R."/>
            <person name="Kavagutti S V."/>
        </authorList>
    </citation>
    <scope>NUCLEOTIDE SEQUENCE</scope>
</reference>
<proteinExistence type="predicted"/>
<accession>A0A6J6DL35</accession>
<dbReference type="AlphaFoldDB" id="A0A6J6DL35"/>
<protein>
    <submittedName>
        <fullName evidence="1">Unannotated protein</fullName>
    </submittedName>
</protein>
<evidence type="ECO:0000313" key="1">
    <source>
        <dbReference type="EMBL" id="CAB4564820.1"/>
    </source>
</evidence>
<sequence>MQLGTRWTFGATPPERLAESIVEAIRKVENVITTLGVDASAWRWTVTYLEGRPICELDDGTLVEINAAGAVTITDPA</sequence>
<organism evidence="1">
    <name type="scientific">freshwater metagenome</name>
    <dbReference type="NCBI Taxonomy" id="449393"/>
    <lineage>
        <taxon>unclassified sequences</taxon>
        <taxon>metagenomes</taxon>
        <taxon>ecological metagenomes</taxon>
    </lineage>
</organism>